<dbReference type="AlphaFoldDB" id="A0A0F5FSK9"/>
<dbReference type="Proteomes" id="UP000033632">
    <property type="component" value="Unassembled WGS sequence"/>
</dbReference>
<evidence type="ECO:0000313" key="1">
    <source>
        <dbReference type="EMBL" id="KKB11823.1"/>
    </source>
</evidence>
<protein>
    <recommendedName>
        <fullName evidence="3">ATPase</fullName>
    </recommendedName>
</protein>
<dbReference type="OrthoDB" id="8417725at2"/>
<organism evidence="1 2">
    <name type="scientific">Devosia geojensis</name>
    <dbReference type="NCBI Taxonomy" id="443610"/>
    <lineage>
        <taxon>Bacteria</taxon>
        <taxon>Pseudomonadati</taxon>
        <taxon>Pseudomonadota</taxon>
        <taxon>Alphaproteobacteria</taxon>
        <taxon>Hyphomicrobiales</taxon>
        <taxon>Devosiaceae</taxon>
        <taxon>Devosia</taxon>
    </lineage>
</organism>
<dbReference type="STRING" id="443610.VE25_10660"/>
<dbReference type="EMBL" id="JZEX01000107">
    <property type="protein sequence ID" value="KKB11823.1"/>
    <property type="molecule type" value="Genomic_DNA"/>
</dbReference>
<dbReference type="PATRIC" id="fig|443610.3.peg.335"/>
<evidence type="ECO:0000313" key="2">
    <source>
        <dbReference type="Proteomes" id="UP000033632"/>
    </source>
</evidence>
<dbReference type="Gene3D" id="3.30.530.20">
    <property type="match status" value="1"/>
</dbReference>
<name>A0A0F5FSK9_9HYPH</name>
<reference evidence="1 2" key="1">
    <citation type="submission" date="2015-03" db="EMBL/GenBank/DDBJ databases">
        <authorList>
            <person name="Hassan Y.I."/>
            <person name="Lepp D."/>
            <person name="Li X.-Z."/>
            <person name="Zhou T."/>
        </authorList>
    </citation>
    <scope>NUCLEOTIDE SEQUENCE [LARGE SCALE GENOMIC DNA]</scope>
    <source>
        <strain evidence="1 2">BD-c194</strain>
    </source>
</reference>
<gene>
    <name evidence="1" type="ORF">VE25_10660</name>
</gene>
<dbReference type="RefSeq" id="WP_046108607.1">
    <property type="nucleotide sequence ID" value="NZ_JZEX01000107.1"/>
</dbReference>
<proteinExistence type="predicted"/>
<comment type="caution">
    <text evidence="1">The sequence shown here is derived from an EMBL/GenBank/DDBJ whole genome shotgun (WGS) entry which is preliminary data.</text>
</comment>
<accession>A0A0F5FSK9</accession>
<evidence type="ECO:0008006" key="3">
    <source>
        <dbReference type="Google" id="ProtNLM"/>
    </source>
</evidence>
<sequence>MGATHDDRQILIETAIAAPVETVWRALREREQLRNWFGWDAETLADEIDFIFFEHAQADEAAHLLQFGEWEGVSDAIALSDDGAETTVIVARRGPDVDWSGAYQDVPEGWVTFIQQLRLLLDRHPGAERRTLYLSGAAKAGGAQPREALGLVQLAAKPDGAEYSIGLPTGETISGLVWHRTHFQLGLNVTEWGDGLLVVSDMGVADTRPNGGGSALLTTFGLDDAAFDELAARWRAWWDTNYTPFG</sequence>
<dbReference type="InterPro" id="IPR023393">
    <property type="entry name" value="START-like_dom_sf"/>
</dbReference>
<keyword evidence="2" id="KW-1185">Reference proteome</keyword>
<dbReference type="SUPFAM" id="SSF55961">
    <property type="entry name" value="Bet v1-like"/>
    <property type="match status" value="1"/>
</dbReference>